<evidence type="ECO:0000259" key="3">
    <source>
        <dbReference type="PROSITE" id="PS50883"/>
    </source>
</evidence>
<dbReference type="InterPro" id="IPR035965">
    <property type="entry name" value="PAS-like_dom_sf"/>
</dbReference>
<evidence type="ECO:0000313" key="5">
    <source>
        <dbReference type="EMBL" id="GAA0682393.1"/>
    </source>
</evidence>
<dbReference type="Gene3D" id="3.30.70.270">
    <property type="match status" value="1"/>
</dbReference>
<evidence type="ECO:0008006" key="7">
    <source>
        <dbReference type="Google" id="ProtNLM"/>
    </source>
</evidence>
<feature type="domain" description="PAS" evidence="1">
    <location>
        <begin position="682"/>
        <end position="727"/>
    </location>
</feature>
<dbReference type="SUPFAM" id="SSF55781">
    <property type="entry name" value="GAF domain-like"/>
    <property type="match status" value="2"/>
</dbReference>
<protein>
    <recommendedName>
        <fullName evidence="7">PAS domain S-box-containing protein/diguanylate cyclase (GGDEF) domain-containing protein</fullName>
    </recommendedName>
</protein>
<evidence type="ECO:0000259" key="2">
    <source>
        <dbReference type="PROSITE" id="PS50113"/>
    </source>
</evidence>
<organism evidence="5 6">
    <name type="scientific">Marinobacterium maritimum</name>
    <dbReference type="NCBI Taxonomy" id="500162"/>
    <lineage>
        <taxon>Bacteria</taxon>
        <taxon>Pseudomonadati</taxon>
        <taxon>Pseudomonadota</taxon>
        <taxon>Gammaproteobacteria</taxon>
        <taxon>Oceanospirillales</taxon>
        <taxon>Oceanospirillaceae</taxon>
        <taxon>Marinobacterium</taxon>
    </lineage>
</organism>
<dbReference type="CDD" id="cd01948">
    <property type="entry name" value="EAL"/>
    <property type="match status" value="1"/>
</dbReference>
<dbReference type="SUPFAM" id="SSF55785">
    <property type="entry name" value="PYP-like sensor domain (PAS domain)"/>
    <property type="match status" value="3"/>
</dbReference>
<dbReference type="Pfam" id="PF01590">
    <property type="entry name" value="GAF"/>
    <property type="match status" value="1"/>
</dbReference>
<name>A0ABP3T886_9GAMM</name>
<dbReference type="Gene3D" id="3.30.450.20">
    <property type="entry name" value="PAS domain"/>
    <property type="match status" value="3"/>
</dbReference>
<comment type="caution">
    <text evidence="5">The sequence shown here is derived from an EMBL/GenBank/DDBJ whole genome shotgun (WGS) entry which is preliminary data.</text>
</comment>
<dbReference type="PROSITE" id="PS50113">
    <property type="entry name" value="PAC"/>
    <property type="match status" value="2"/>
</dbReference>
<feature type="domain" description="EAL" evidence="3">
    <location>
        <begin position="982"/>
        <end position="1236"/>
    </location>
</feature>
<dbReference type="PROSITE" id="PS50883">
    <property type="entry name" value="EAL"/>
    <property type="match status" value="1"/>
</dbReference>
<dbReference type="InterPro" id="IPR052155">
    <property type="entry name" value="Biofilm_reg_signaling"/>
</dbReference>
<reference evidence="6" key="1">
    <citation type="journal article" date="2019" name="Int. J. Syst. Evol. Microbiol.">
        <title>The Global Catalogue of Microorganisms (GCM) 10K type strain sequencing project: providing services to taxonomists for standard genome sequencing and annotation.</title>
        <authorList>
            <consortium name="The Broad Institute Genomics Platform"/>
            <consortium name="The Broad Institute Genome Sequencing Center for Infectious Disease"/>
            <person name="Wu L."/>
            <person name="Ma J."/>
        </authorList>
    </citation>
    <scope>NUCLEOTIDE SEQUENCE [LARGE SCALE GENOMIC DNA]</scope>
    <source>
        <strain evidence="6">JCM 15134</strain>
    </source>
</reference>
<dbReference type="SUPFAM" id="SSF141868">
    <property type="entry name" value="EAL domain-like"/>
    <property type="match status" value="1"/>
</dbReference>
<evidence type="ECO:0000259" key="1">
    <source>
        <dbReference type="PROSITE" id="PS50112"/>
    </source>
</evidence>
<dbReference type="Pfam" id="PF00563">
    <property type="entry name" value="EAL"/>
    <property type="match status" value="1"/>
</dbReference>
<dbReference type="SMART" id="SM00086">
    <property type="entry name" value="PAC"/>
    <property type="match status" value="3"/>
</dbReference>
<dbReference type="CDD" id="cd01949">
    <property type="entry name" value="GGDEF"/>
    <property type="match status" value="1"/>
</dbReference>
<dbReference type="NCBIfam" id="TIGR00229">
    <property type="entry name" value="sensory_box"/>
    <property type="match status" value="2"/>
</dbReference>
<feature type="domain" description="PAC" evidence="2">
    <location>
        <begin position="755"/>
        <end position="807"/>
    </location>
</feature>
<dbReference type="Pfam" id="PF00990">
    <property type="entry name" value="GGDEF"/>
    <property type="match status" value="1"/>
</dbReference>
<dbReference type="SMART" id="SM00091">
    <property type="entry name" value="PAS"/>
    <property type="match status" value="3"/>
</dbReference>
<dbReference type="Gene3D" id="2.10.70.100">
    <property type="match status" value="1"/>
</dbReference>
<evidence type="ECO:0000259" key="4">
    <source>
        <dbReference type="PROSITE" id="PS50887"/>
    </source>
</evidence>
<dbReference type="InterPro" id="IPR035919">
    <property type="entry name" value="EAL_sf"/>
</dbReference>
<dbReference type="InterPro" id="IPR029016">
    <property type="entry name" value="GAF-like_dom_sf"/>
</dbReference>
<dbReference type="SUPFAM" id="SSF55073">
    <property type="entry name" value="Nucleotide cyclase"/>
    <property type="match status" value="1"/>
</dbReference>
<dbReference type="PROSITE" id="PS50887">
    <property type="entry name" value="GGDEF"/>
    <property type="match status" value="1"/>
</dbReference>
<dbReference type="SMART" id="SM00052">
    <property type="entry name" value="EAL"/>
    <property type="match status" value="1"/>
</dbReference>
<dbReference type="InterPro" id="IPR043128">
    <property type="entry name" value="Rev_trsase/Diguanyl_cyclase"/>
</dbReference>
<dbReference type="InterPro" id="IPR000160">
    <property type="entry name" value="GGDEF_dom"/>
</dbReference>
<proteinExistence type="predicted"/>
<dbReference type="EMBL" id="BAAAET010000001">
    <property type="protein sequence ID" value="GAA0682393.1"/>
    <property type="molecule type" value="Genomic_DNA"/>
</dbReference>
<dbReference type="PANTHER" id="PTHR44757">
    <property type="entry name" value="DIGUANYLATE CYCLASE DGCP"/>
    <property type="match status" value="1"/>
</dbReference>
<dbReference type="SMART" id="SM00267">
    <property type="entry name" value="GGDEF"/>
    <property type="match status" value="1"/>
</dbReference>
<accession>A0ABP3T886</accession>
<dbReference type="Proteomes" id="UP001499915">
    <property type="component" value="Unassembled WGS sequence"/>
</dbReference>
<dbReference type="Pfam" id="PF08447">
    <property type="entry name" value="PAS_3"/>
    <property type="match status" value="1"/>
</dbReference>
<dbReference type="Gene3D" id="3.20.20.450">
    <property type="entry name" value="EAL domain"/>
    <property type="match status" value="1"/>
</dbReference>
<gene>
    <name evidence="5" type="ORF">GCM10009104_04060</name>
</gene>
<feature type="domain" description="PAC" evidence="2">
    <location>
        <begin position="303"/>
        <end position="355"/>
    </location>
</feature>
<sequence length="1245" mass="139806">MISSALSLFHNRAQVAMVLVLSLLMTLGVSGVVLAEDALAQGPGFEQVFTGSNIPMLLIEPESGRIVAANGAATRFYGYSDQQLTGMGIQQINTFTADQVAAERDLAKSEGRNYFIFRHRLANDEVRTVEVHSRPYTFKGRTLLFSIISDITPGRHQEADLWHYQHKLEQMVDEQISQIEGGRRWQLWTFTGALFAQALVITLLIGNIRRRRELEKHNRSAKHALEASRFQLEEAQRIARIGSWQIDHQAEVFSCSSEMLQILELENDRPEQSAASIAQRVHPDDLELVTQCYREAVAQGTAYELDHRLLMPDGRVKYVHVKGESRLSEDCSDVITVGTVQDVTRQYLVQSALSLLATEYALLSGKDFYRAVCRYLRDALGLDYVFVGKLAGKGEAVDIVVCCTPEGEAEPFRYSLEGTPCSNVMKSFHSVYESGVTVAYPQDRLLVEKGIESYIGSSLLDKQQQPMGILVGLGCKPLLQQELARELLNVFVERVSAEMERTAAEQRIESIDSYRQIVLKFANRFINLSLSEGDQAIRDALQEIGRFIDSDSCSLFAYDFAAGQVSMTHEWCREGTPHTRNRMQNLPLDRLSGWVEKHNRGEAVVITDIDQVEEPYIAEILRLKGVKSLVDQPLMNNGECIGFVGVVSHRQAELFTEQTVDLLALFANLLANLRQRQQAESQLRLSASVFDNADESIMITDANGRIVSVNAAFTRTTGYTREDALGQPLSFMGVFQNGADFSEKQWQQLQHYGFWKGEAWNLHPEGERYAVLQKINAFHNEWGQLQGYVSLMSDITTLKHHQRQLERIAHFDALTGLPNRTLLADRLQQAMAQAARRQTNIATLFIDLDGFKAVNDTYSHAVGDQLLVSLTQRMKQVVRQEDTLARLGGDEFVAVLVDLEQTEASLPVIRRLLETVAEPAVIDGAELRVSASIGVAFYPQHDNLDADQLLRQADHAMYQAKQAGKNRYQMFDVERDRALRNQHDSLARMRTAIQEDELVLYYQPKVNMRTGELVGCEALIRWQHPQRGLLPPSAFLPVIENQPLAVEVGNWVLRKALDQVLSWRNMGMVIPVSVNIDAIHLQQPNFIQSLSGLLSQRPDIRPGDLELEILETTALEDVDQVSRIIQACAELGVGFALDDFGTGYSSLTYLKRLPAQLLKIDRSFVRDMLVDPDDLAILTGVIQLAGAFRRQVIAEGVETEQHSRELLALGCELGQGFAIARPMPASDLPAWLEQWRQQYPAAEVV</sequence>
<dbReference type="Gene3D" id="3.30.450.40">
    <property type="match status" value="1"/>
</dbReference>
<feature type="domain" description="GGDEF" evidence="4">
    <location>
        <begin position="839"/>
        <end position="973"/>
    </location>
</feature>
<dbReference type="InterPro" id="IPR003018">
    <property type="entry name" value="GAF"/>
</dbReference>
<dbReference type="InterPro" id="IPR029787">
    <property type="entry name" value="Nucleotide_cyclase"/>
</dbReference>
<dbReference type="InterPro" id="IPR013655">
    <property type="entry name" value="PAS_fold_3"/>
</dbReference>
<evidence type="ECO:0000313" key="6">
    <source>
        <dbReference type="Proteomes" id="UP001499915"/>
    </source>
</evidence>
<dbReference type="PANTHER" id="PTHR44757:SF2">
    <property type="entry name" value="BIOFILM ARCHITECTURE MAINTENANCE PROTEIN MBAA"/>
    <property type="match status" value="1"/>
</dbReference>
<keyword evidence="6" id="KW-1185">Reference proteome</keyword>
<dbReference type="PROSITE" id="PS50112">
    <property type="entry name" value="PAS"/>
    <property type="match status" value="1"/>
</dbReference>
<dbReference type="InterPro" id="IPR000700">
    <property type="entry name" value="PAS-assoc_C"/>
</dbReference>
<dbReference type="InterPro" id="IPR000014">
    <property type="entry name" value="PAS"/>
</dbReference>
<dbReference type="Pfam" id="PF13426">
    <property type="entry name" value="PAS_9"/>
    <property type="match status" value="2"/>
</dbReference>
<dbReference type="SMART" id="SM00065">
    <property type="entry name" value="GAF"/>
    <property type="match status" value="2"/>
</dbReference>
<dbReference type="InterPro" id="IPR001610">
    <property type="entry name" value="PAC"/>
</dbReference>
<dbReference type="RefSeq" id="WP_343801498.1">
    <property type="nucleotide sequence ID" value="NZ_BAAAET010000001.1"/>
</dbReference>
<dbReference type="InterPro" id="IPR001633">
    <property type="entry name" value="EAL_dom"/>
</dbReference>
<dbReference type="NCBIfam" id="TIGR00254">
    <property type="entry name" value="GGDEF"/>
    <property type="match status" value="1"/>
</dbReference>
<dbReference type="CDD" id="cd00130">
    <property type="entry name" value="PAS"/>
    <property type="match status" value="3"/>
</dbReference>